<dbReference type="EMBL" id="JAPNKA010000001">
    <property type="protein sequence ID" value="MCY1075651.1"/>
    <property type="molecule type" value="Genomic_DNA"/>
</dbReference>
<gene>
    <name evidence="1" type="ORF">OV287_14295</name>
</gene>
<evidence type="ECO:0000313" key="2">
    <source>
        <dbReference type="Proteomes" id="UP001207654"/>
    </source>
</evidence>
<organism evidence="1 2">
    <name type="scientific">Archangium lansingense</name>
    <dbReference type="NCBI Taxonomy" id="2995310"/>
    <lineage>
        <taxon>Bacteria</taxon>
        <taxon>Pseudomonadati</taxon>
        <taxon>Myxococcota</taxon>
        <taxon>Myxococcia</taxon>
        <taxon>Myxococcales</taxon>
        <taxon>Cystobacterineae</taxon>
        <taxon>Archangiaceae</taxon>
        <taxon>Archangium</taxon>
    </lineage>
</organism>
<comment type="caution">
    <text evidence="1">The sequence shown here is derived from an EMBL/GenBank/DDBJ whole genome shotgun (WGS) entry which is preliminary data.</text>
</comment>
<reference evidence="1 2" key="1">
    <citation type="submission" date="2022-11" db="EMBL/GenBank/DDBJ databases">
        <title>Minimal conservation of predation-associated metabolite biosynthetic gene clusters underscores biosynthetic potential of Myxococcota including descriptions for ten novel species: Archangium lansinium sp. nov., Myxococcus landrumus sp. nov., Nannocystis bai.</title>
        <authorList>
            <person name="Ahearne A."/>
            <person name="Stevens C."/>
            <person name="Phillips K."/>
        </authorList>
    </citation>
    <scope>NUCLEOTIDE SEQUENCE [LARGE SCALE GENOMIC DNA]</scope>
    <source>
        <strain evidence="1 2">MIWBW</strain>
    </source>
</reference>
<dbReference type="RefSeq" id="WP_267534572.1">
    <property type="nucleotide sequence ID" value="NZ_JAPNKA010000001.1"/>
</dbReference>
<accession>A0ABT4A2S1</accession>
<evidence type="ECO:0000313" key="1">
    <source>
        <dbReference type="EMBL" id="MCY1075651.1"/>
    </source>
</evidence>
<sequence length="56" mass="5683">MPAAAAEAEAVFVAEGRLTFTFPSGSAAILALQKQGGGEAGDNHHIATVENEKSTL</sequence>
<name>A0ABT4A2S1_9BACT</name>
<proteinExistence type="predicted"/>
<keyword evidence="2" id="KW-1185">Reference proteome</keyword>
<protein>
    <submittedName>
        <fullName evidence="1">Uncharacterized protein</fullName>
    </submittedName>
</protein>
<dbReference type="Proteomes" id="UP001207654">
    <property type="component" value="Unassembled WGS sequence"/>
</dbReference>